<protein>
    <submittedName>
        <fullName evidence="2">Uncharacterized protein</fullName>
    </submittedName>
</protein>
<feature type="compositionally biased region" description="Basic residues" evidence="1">
    <location>
        <begin position="249"/>
        <end position="270"/>
    </location>
</feature>
<feature type="compositionally biased region" description="Basic residues" evidence="1">
    <location>
        <begin position="63"/>
        <end position="73"/>
    </location>
</feature>
<feature type="compositionally biased region" description="Basic residues" evidence="1">
    <location>
        <begin position="24"/>
        <end position="55"/>
    </location>
</feature>
<feature type="compositionally biased region" description="Basic residues" evidence="1">
    <location>
        <begin position="130"/>
        <end position="142"/>
    </location>
</feature>
<feature type="compositionally biased region" description="Basic residues" evidence="1">
    <location>
        <begin position="326"/>
        <end position="347"/>
    </location>
</feature>
<feature type="compositionally biased region" description="Basic residues" evidence="1">
    <location>
        <begin position="1"/>
        <end position="13"/>
    </location>
</feature>
<feature type="compositionally biased region" description="Basic residues" evidence="1">
    <location>
        <begin position="296"/>
        <end position="305"/>
    </location>
</feature>
<evidence type="ECO:0000256" key="1">
    <source>
        <dbReference type="SAM" id="MobiDB-lite"/>
    </source>
</evidence>
<sequence>AARDRRAARHRHAGAAAGRGGLRAGRRRRGGRDHVRGARLRRPARHHAGRQRLVRGRLPAQHRAGRGLGRRGRPGAAGRRPGRRRRGRPLRPGERPLSRLPVPGRPGLLGAADRVRPGQCGPGDPVVRPVRARGRRHHGQLGRRRDPAADRRGHRPGRPGLPLARRRDGPGDAAQGGGVPAADGQDLQVRPRADADRVPQVRPAGRPLVPLPVRRRHPVRDQRAAGRQPAVRGAGRLLPHPALGLRGEPHRRRPGPGRPGAARRPRPGRRPRADQPGEPRRRRAADLDVGRCPPVRVRRRRRPRRGGADRHPGGGPRRTAGGPRPAPRRLPHRRRPGHRRPGRRHRLLAALHPGQRRRPGGRPHRRLRAALGGPGGRRRHPADHLDHPDPDLPGRRGPGPQPL</sequence>
<organism evidence="2">
    <name type="scientific">uncultured Mycobacteriales bacterium</name>
    <dbReference type="NCBI Taxonomy" id="581187"/>
    <lineage>
        <taxon>Bacteria</taxon>
        <taxon>Bacillati</taxon>
        <taxon>Actinomycetota</taxon>
        <taxon>Actinomycetes</taxon>
        <taxon>Mycobacteriales</taxon>
        <taxon>environmental samples</taxon>
    </lineage>
</organism>
<feature type="compositionally biased region" description="Low complexity" evidence="1">
    <location>
        <begin position="201"/>
        <end position="212"/>
    </location>
</feature>
<feature type="compositionally biased region" description="Basic residues" evidence="1">
    <location>
        <begin position="354"/>
        <end position="368"/>
    </location>
</feature>
<gene>
    <name evidence="2" type="ORF">AVDCRST_MAG41-2675</name>
</gene>
<feature type="compositionally biased region" description="Basic and acidic residues" evidence="1">
    <location>
        <begin position="189"/>
        <end position="199"/>
    </location>
</feature>
<accession>A0A6J4IZW0</accession>
<dbReference type="AlphaFoldDB" id="A0A6J4IZW0"/>
<name>A0A6J4IZW0_9ACTN</name>
<feature type="compositionally biased region" description="Basic and acidic residues" evidence="1">
    <location>
        <begin position="382"/>
        <end position="394"/>
    </location>
</feature>
<reference evidence="2" key="1">
    <citation type="submission" date="2020-02" db="EMBL/GenBank/DDBJ databases">
        <authorList>
            <person name="Meier V. D."/>
        </authorList>
    </citation>
    <scope>NUCLEOTIDE SEQUENCE</scope>
    <source>
        <strain evidence="2">AVDCRST_MAG41</strain>
    </source>
</reference>
<proteinExistence type="predicted"/>
<evidence type="ECO:0000313" key="2">
    <source>
        <dbReference type="EMBL" id="CAA9266843.1"/>
    </source>
</evidence>
<feature type="region of interest" description="Disordered" evidence="1">
    <location>
        <begin position="1"/>
        <end position="403"/>
    </location>
</feature>
<feature type="compositionally biased region" description="Basic residues" evidence="1">
    <location>
        <begin position="80"/>
        <end position="89"/>
    </location>
</feature>
<dbReference type="EMBL" id="CADCTP010000245">
    <property type="protein sequence ID" value="CAA9266843.1"/>
    <property type="molecule type" value="Genomic_DNA"/>
</dbReference>
<feature type="compositionally biased region" description="Basic and acidic residues" evidence="1">
    <location>
        <begin position="271"/>
        <end position="289"/>
    </location>
</feature>
<feature type="non-terminal residue" evidence="2">
    <location>
        <position position="403"/>
    </location>
</feature>
<feature type="non-terminal residue" evidence="2">
    <location>
        <position position="1"/>
    </location>
</feature>